<name>A0A518BGQ0_9BACT</name>
<dbReference type="RefSeq" id="WP_145063418.1">
    <property type="nucleotide sequence ID" value="NZ_CP036287.1"/>
</dbReference>
<dbReference type="Proteomes" id="UP000316921">
    <property type="component" value="Chromosome"/>
</dbReference>
<dbReference type="KEGG" id="pbap:Pla133_12000"/>
<protein>
    <submittedName>
        <fullName evidence="1">Uncharacterized protein</fullName>
    </submittedName>
</protein>
<sequence>MTETHEDLSDEFWERLIDERALSPELAQDYRTRSQSPQWLPLGSVLIRRGNLRMEQLVGLLAIQKREPFTRLGDLAVREGYCTADEVAAALQFQRSINPGPIDLVLREEGLTDPVSRALVGYAKYLEAEVMRLRESVPQGQVGP</sequence>
<evidence type="ECO:0000313" key="2">
    <source>
        <dbReference type="Proteomes" id="UP000316921"/>
    </source>
</evidence>
<proteinExistence type="predicted"/>
<keyword evidence="2" id="KW-1185">Reference proteome</keyword>
<gene>
    <name evidence="1" type="ORF">Pla133_12000</name>
</gene>
<dbReference type="InterPro" id="IPR037257">
    <property type="entry name" value="T2SS_E_N_sf"/>
</dbReference>
<dbReference type="SUPFAM" id="SSF160246">
    <property type="entry name" value="EspE N-terminal domain-like"/>
    <property type="match status" value="1"/>
</dbReference>
<accession>A0A518BGQ0</accession>
<dbReference type="EMBL" id="CP036287">
    <property type="protein sequence ID" value="QDU66134.1"/>
    <property type="molecule type" value="Genomic_DNA"/>
</dbReference>
<organism evidence="1 2">
    <name type="scientific">Engelhardtia mirabilis</name>
    <dbReference type="NCBI Taxonomy" id="2528011"/>
    <lineage>
        <taxon>Bacteria</taxon>
        <taxon>Pseudomonadati</taxon>
        <taxon>Planctomycetota</taxon>
        <taxon>Planctomycetia</taxon>
        <taxon>Planctomycetia incertae sedis</taxon>
        <taxon>Engelhardtia</taxon>
    </lineage>
</organism>
<evidence type="ECO:0000313" key="1">
    <source>
        <dbReference type="EMBL" id="QDU66134.1"/>
    </source>
</evidence>
<reference evidence="1 2" key="1">
    <citation type="submission" date="2019-02" db="EMBL/GenBank/DDBJ databases">
        <title>Deep-cultivation of Planctomycetes and their phenomic and genomic characterization uncovers novel biology.</title>
        <authorList>
            <person name="Wiegand S."/>
            <person name="Jogler M."/>
            <person name="Boedeker C."/>
            <person name="Pinto D."/>
            <person name="Vollmers J."/>
            <person name="Rivas-Marin E."/>
            <person name="Kohn T."/>
            <person name="Peeters S.H."/>
            <person name="Heuer A."/>
            <person name="Rast P."/>
            <person name="Oberbeckmann S."/>
            <person name="Bunk B."/>
            <person name="Jeske O."/>
            <person name="Meyerdierks A."/>
            <person name="Storesund J.E."/>
            <person name="Kallscheuer N."/>
            <person name="Luecker S."/>
            <person name="Lage O.M."/>
            <person name="Pohl T."/>
            <person name="Merkel B.J."/>
            <person name="Hornburger P."/>
            <person name="Mueller R.-W."/>
            <person name="Bruemmer F."/>
            <person name="Labrenz M."/>
            <person name="Spormann A.M."/>
            <person name="Op den Camp H."/>
            <person name="Overmann J."/>
            <person name="Amann R."/>
            <person name="Jetten M.S.M."/>
            <person name="Mascher T."/>
            <person name="Medema M.H."/>
            <person name="Devos D.P."/>
            <person name="Kaster A.-K."/>
            <person name="Ovreas L."/>
            <person name="Rohde M."/>
            <person name="Galperin M.Y."/>
            <person name="Jogler C."/>
        </authorList>
    </citation>
    <scope>NUCLEOTIDE SEQUENCE [LARGE SCALE GENOMIC DNA]</scope>
    <source>
        <strain evidence="1 2">Pla133</strain>
    </source>
</reference>
<dbReference type="AlphaFoldDB" id="A0A518BGQ0"/>